<dbReference type="Gene3D" id="3.40.50.300">
    <property type="entry name" value="P-loop containing nucleotide triphosphate hydrolases"/>
    <property type="match status" value="3"/>
</dbReference>
<keyword evidence="12" id="KW-1185">Reference proteome</keyword>
<dbReference type="EC" id="5.6.2.4" evidence="7"/>
<dbReference type="InterPro" id="IPR027417">
    <property type="entry name" value="P-loop_NTPase"/>
</dbReference>
<dbReference type="Pfam" id="PF01396">
    <property type="entry name" value="Zn_ribbon_Top1"/>
    <property type="match status" value="2"/>
</dbReference>
<dbReference type="PANTHER" id="PTHR11070:SF63">
    <property type="entry name" value="DNA HELICASE IV"/>
    <property type="match status" value="1"/>
</dbReference>
<dbReference type="InterPro" id="IPR014016">
    <property type="entry name" value="UvrD-like_ATP-bd"/>
</dbReference>
<keyword evidence="4 9" id="KW-0067">ATP-binding</keyword>
<evidence type="ECO:0000256" key="3">
    <source>
        <dbReference type="ARBA" id="ARBA00022806"/>
    </source>
</evidence>
<keyword evidence="5" id="KW-0413">Isomerase</keyword>
<dbReference type="SUPFAM" id="SSF52540">
    <property type="entry name" value="P-loop containing nucleoside triphosphate hydrolases"/>
    <property type="match status" value="1"/>
</dbReference>
<dbReference type="InterPro" id="IPR000212">
    <property type="entry name" value="DNA_helicase_UvrD/REP"/>
</dbReference>
<feature type="domain" description="UvrD-like helicase ATP-binding" evidence="10">
    <location>
        <begin position="190"/>
        <end position="729"/>
    </location>
</feature>
<evidence type="ECO:0000259" key="10">
    <source>
        <dbReference type="PROSITE" id="PS51198"/>
    </source>
</evidence>
<sequence>MELRRHSVKFGFLQGVVFCNSAHLCEQGLTINGKLYPYPPMEQTVEVRRGWFTKTLVWGNNRFSFFHLINSKPLFRLALDNRLVANRAQLQVSFDDLLVDIEAFNHHFAKHQRYLRSSDIKQFEQAYAASLALFSLEPHFSSLGFATDKLNCRLAKFIKQPQLFADKYNQWWQTQQLSAHAGLFDSLEAHPLTELQRQACVIDENNTLVIAGAGTGKTSTMAAKAAYLVKQGLAKPEEILMLAYGKDARVELEQRTKAVFEQLFETRPTNGHDCGVKDIAVKDGGIKISTFHAIGKEIIEYFSDGIATNTAYQPLRISVLASDEKQFTQFIAQQIDSIVTDPAMADPVAEYFGRFLYPQVNELAFKSEGQYRAYLKNNDIRALSGDLVKSFQELKICNYLYTHGIEFEYEPNYRGSANVKSSASVSAREPGKGAYQPDFYIPKLDAYLEHFGIDKKGNTRPDIDKAAYNQSREWKIALHQEQGTCLLQTFSWQANIVELEKSLEAQLCKRCDELGLPQSELFKPIAPQAVFEQVKALGVYRNVSRLMASFVGLFKSSGLTLAKLNTLKLKLTDVQVSDDDDKKPAVSAKAAAKQINLYNQLRWKAFLHLFSWVIDRYEAYLEENNTIDFSDMITKALTITKSKAFHQKTGNRFRYKYIMVDEFQDISSERAQLVKALRDANPNCALFCVGDDWQAIYRFAGSDLNLTTEFERTFGTTQTVTLDKTFRFNDQIEKVASRFIQANPAQLAKQLTTHSKSDNPQVCLLIETKQAALEQAFASIVVQSNNRQVSVMLISRFKSSLNDLSVWRQRYPQLAISGMSAHASKGKQADFVIVLDVNDDKYGFPSKIANDLILDVLLPKLDSFKDTEERRLFYVALSRAKQTVFVQAELGKESSFVKELRSYGDDVLLHLSELADLYHDSASCPECNDGRLIPRQGPYGLFYTCSLGKDYCDTKLDACPACNSGPMLANQTYYVCGSANCGHQQQICPQCLAGKLVQRTNAKSGKLFLACSRGKRGDATRCKYTCDLASDKQSTAA</sequence>
<feature type="binding site" evidence="9">
    <location>
        <begin position="211"/>
        <end position="218"/>
    </location>
    <ligand>
        <name>ATP</name>
        <dbReference type="ChEBI" id="CHEBI:30616"/>
    </ligand>
</feature>
<evidence type="ECO:0000256" key="1">
    <source>
        <dbReference type="ARBA" id="ARBA00022741"/>
    </source>
</evidence>
<evidence type="ECO:0000256" key="2">
    <source>
        <dbReference type="ARBA" id="ARBA00022801"/>
    </source>
</evidence>
<evidence type="ECO:0000313" key="11">
    <source>
        <dbReference type="EMBL" id="GIU46207.1"/>
    </source>
</evidence>
<name>A0ABQ4PF54_9GAMM</name>
<dbReference type="InterPro" id="IPR013498">
    <property type="entry name" value="Topo_IA_Znf"/>
</dbReference>
<keyword evidence="3 9" id="KW-0347">Helicase</keyword>
<dbReference type="EMBL" id="BPEY01000034">
    <property type="protein sequence ID" value="GIU46207.1"/>
    <property type="molecule type" value="Genomic_DNA"/>
</dbReference>
<dbReference type="PANTHER" id="PTHR11070">
    <property type="entry name" value="UVRD / RECB / PCRA DNA HELICASE FAMILY MEMBER"/>
    <property type="match status" value="1"/>
</dbReference>
<evidence type="ECO:0000256" key="7">
    <source>
        <dbReference type="ARBA" id="ARBA00034808"/>
    </source>
</evidence>
<comment type="caution">
    <text evidence="11">The sequence shown here is derived from an EMBL/GenBank/DDBJ whole genome shotgun (WGS) entry which is preliminary data.</text>
</comment>
<comment type="catalytic activity">
    <reaction evidence="8">
        <text>ATP + H2O = ADP + phosphate + H(+)</text>
        <dbReference type="Rhea" id="RHEA:13065"/>
        <dbReference type="ChEBI" id="CHEBI:15377"/>
        <dbReference type="ChEBI" id="CHEBI:15378"/>
        <dbReference type="ChEBI" id="CHEBI:30616"/>
        <dbReference type="ChEBI" id="CHEBI:43474"/>
        <dbReference type="ChEBI" id="CHEBI:456216"/>
        <dbReference type="EC" id="5.6.2.4"/>
    </reaction>
</comment>
<gene>
    <name evidence="11" type="ORF">TUM4438_21460</name>
</gene>
<keyword evidence="2 9" id="KW-0378">Hydrolase</keyword>
<dbReference type="Pfam" id="PF00580">
    <property type="entry name" value="UvrD-helicase"/>
    <property type="match status" value="2"/>
</dbReference>
<evidence type="ECO:0000256" key="4">
    <source>
        <dbReference type="ARBA" id="ARBA00022840"/>
    </source>
</evidence>
<organism evidence="11 12">
    <name type="scientific">Shewanella sairae</name>
    <dbReference type="NCBI Taxonomy" id="190310"/>
    <lineage>
        <taxon>Bacteria</taxon>
        <taxon>Pseudomonadati</taxon>
        <taxon>Pseudomonadota</taxon>
        <taxon>Gammaproteobacteria</taxon>
        <taxon>Alteromonadales</taxon>
        <taxon>Shewanellaceae</taxon>
        <taxon>Shewanella</taxon>
    </lineage>
</organism>
<protein>
    <recommendedName>
        <fullName evidence="7">DNA 3'-5' helicase</fullName>
        <ecNumber evidence="7">5.6.2.4</ecNumber>
    </recommendedName>
</protein>
<dbReference type="Proteomes" id="UP000887104">
    <property type="component" value="Unassembled WGS sequence"/>
</dbReference>
<comment type="catalytic activity">
    <reaction evidence="6">
        <text>Couples ATP hydrolysis with the unwinding of duplex DNA by translocating in the 3'-5' direction.</text>
        <dbReference type="EC" id="5.6.2.4"/>
    </reaction>
</comment>
<evidence type="ECO:0000256" key="9">
    <source>
        <dbReference type="PROSITE-ProRule" id="PRU00560"/>
    </source>
</evidence>
<dbReference type="InterPro" id="IPR014017">
    <property type="entry name" value="DNA_helicase_UvrD-like_C"/>
</dbReference>
<evidence type="ECO:0000313" key="12">
    <source>
        <dbReference type="Proteomes" id="UP000887104"/>
    </source>
</evidence>
<reference evidence="11" key="1">
    <citation type="submission" date="2021-05" db="EMBL/GenBank/DDBJ databases">
        <title>Molecular characterization for Shewanella algae harboring chromosomal blaOXA-55-like strains isolated from clinical and environment sample.</title>
        <authorList>
            <person name="Ohama Y."/>
            <person name="Aoki K."/>
            <person name="Harada S."/>
            <person name="Moriya K."/>
            <person name="Ishii Y."/>
            <person name="Tateda K."/>
        </authorList>
    </citation>
    <scope>NUCLEOTIDE SEQUENCE</scope>
    <source>
        <strain evidence="11">JCM 11563</strain>
    </source>
</reference>
<dbReference type="Pfam" id="PF13361">
    <property type="entry name" value="UvrD_C"/>
    <property type="match status" value="1"/>
</dbReference>
<proteinExistence type="predicted"/>
<accession>A0ABQ4PF54</accession>
<evidence type="ECO:0000256" key="5">
    <source>
        <dbReference type="ARBA" id="ARBA00023235"/>
    </source>
</evidence>
<dbReference type="PROSITE" id="PS51198">
    <property type="entry name" value="UVRD_HELICASE_ATP_BIND"/>
    <property type="match status" value="1"/>
</dbReference>
<evidence type="ECO:0000256" key="6">
    <source>
        <dbReference type="ARBA" id="ARBA00034617"/>
    </source>
</evidence>
<keyword evidence="1 9" id="KW-0547">Nucleotide-binding</keyword>
<evidence type="ECO:0000256" key="8">
    <source>
        <dbReference type="ARBA" id="ARBA00048988"/>
    </source>
</evidence>